<reference evidence="3 4" key="1">
    <citation type="submission" date="2020-07" db="EMBL/GenBank/DDBJ databases">
        <title>Genomic Encyclopedia of Type Strains, Phase IV (KMG-IV): sequencing the most valuable type-strain genomes for metagenomic binning, comparative biology and taxonomic classification.</title>
        <authorList>
            <person name="Goeker M."/>
        </authorList>
    </citation>
    <scope>NUCLEOTIDE SEQUENCE [LARGE SCALE GENOMIC DNA]</scope>
    <source>
        <strain evidence="3 4">DSM 17721</strain>
    </source>
</reference>
<dbReference type="Proteomes" id="UP000525298">
    <property type="component" value="Unassembled WGS sequence"/>
</dbReference>
<sequence>MKDTIFSEIKRASKVKSLFLQIFDIIRHKIKINTSPIDYYRYEFYRNDITWEEKSRYLGKRCSNFYPYQNNSVRFVSLFDNKYIFSTMLSGFGIPHPKLLATIGEDYQIKTFEQFRTFLEENKMDMVLKPLDGSGGRGVIVLNFKNNNHCVLEGPCSSSGMWEQIMAGKKSPHPYLIEERIDQDDSVSMLYPYSLNTMRVITVKTKDKEWNLLGARLRVGQKGQVDNLGAGGIQLRFDDSGKSWFAYDWASGKEISRHPITKAELIGFQVPQYHEAIALALKASEKFSFMGTVGWDIGFSKHGPMIIEGNIFYDCLYWQLFGQPPLIPPDIAGKLKRHRWWQRWDKTAMYPNCNRYKIKG</sequence>
<evidence type="ECO:0000313" key="4">
    <source>
        <dbReference type="Proteomes" id="UP000525298"/>
    </source>
</evidence>
<organism evidence="3 4">
    <name type="scientific">Desulfosalsimonas propionicica</name>
    <dbReference type="NCBI Taxonomy" id="332175"/>
    <lineage>
        <taxon>Bacteria</taxon>
        <taxon>Pseudomonadati</taxon>
        <taxon>Thermodesulfobacteriota</taxon>
        <taxon>Desulfobacteria</taxon>
        <taxon>Desulfobacterales</taxon>
        <taxon>Desulfosalsimonadaceae</taxon>
        <taxon>Desulfosalsimonas</taxon>
    </lineage>
</organism>
<dbReference type="SUPFAM" id="SSF56059">
    <property type="entry name" value="Glutathione synthetase ATP-binding domain-like"/>
    <property type="match status" value="1"/>
</dbReference>
<keyword evidence="4" id="KW-1185">Reference proteome</keyword>
<feature type="domain" description="ATP-grasp" evidence="2">
    <location>
        <begin position="86"/>
        <end position="143"/>
    </location>
</feature>
<dbReference type="RefSeq" id="WP_181552616.1">
    <property type="nucleotide sequence ID" value="NZ_JACDUS010000015.1"/>
</dbReference>
<evidence type="ECO:0000256" key="1">
    <source>
        <dbReference type="PROSITE-ProRule" id="PRU00409"/>
    </source>
</evidence>
<keyword evidence="1" id="KW-0067">ATP-binding</keyword>
<accession>A0A7W0HME7</accession>
<dbReference type="GO" id="GO:0005524">
    <property type="term" value="F:ATP binding"/>
    <property type="evidence" value="ECO:0007669"/>
    <property type="project" value="UniProtKB-UniRule"/>
</dbReference>
<evidence type="ECO:0000313" key="3">
    <source>
        <dbReference type="EMBL" id="MBA2882996.1"/>
    </source>
</evidence>
<dbReference type="EMBL" id="JACDUS010000015">
    <property type="protein sequence ID" value="MBA2882996.1"/>
    <property type="molecule type" value="Genomic_DNA"/>
</dbReference>
<dbReference type="Pfam" id="PF14397">
    <property type="entry name" value="ATPgrasp_ST"/>
    <property type="match status" value="1"/>
</dbReference>
<keyword evidence="1" id="KW-0547">Nucleotide-binding</keyword>
<evidence type="ECO:0000259" key="2">
    <source>
        <dbReference type="PROSITE" id="PS50975"/>
    </source>
</evidence>
<dbReference type="InterPro" id="IPR011761">
    <property type="entry name" value="ATP-grasp"/>
</dbReference>
<gene>
    <name evidence="3" type="ORF">HNR65_003353</name>
</gene>
<protein>
    <recommendedName>
        <fullName evidence="2">ATP-grasp domain-containing protein</fullName>
    </recommendedName>
</protein>
<dbReference type="Gene3D" id="3.30.1490.20">
    <property type="entry name" value="ATP-grasp fold, A domain"/>
    <property type="match status" value="1"/>
</dbReference>
<dbReference type="PROSITE" id="PS50975">
    <property type="entry name" value="ATP_GRASP"/>
    <property type="match status" value="1"/>
</dbReference>
<dbReference type="InterPro" id="IPR039523">
    <property type="entry name" value="RimK-rel_E_lig_ATP-grasp"/>
</dbReference>
<dbReference type="AlphaFoldDB" id="A0A7W0HME7"/>
<name>A0A7W0HME7_9BACT</name>
<dbReference type="InterPro" id="IPR013815">
    <property type="entry name" value="ATP_grasp_subdomain_1"/>
</dbReference>
<dbReference type="GO" id="GO:0046872">
    <property type="term" value="F:metal ion binding"/>
    <property type="evidence" value="ECO:0007669"/>
    <property type="project" value="InterPro"/>
</dbReference>
<proteinExistence type="predicted"/>
<comment type="caution">
    <text evidence="3">The sequence shown here is derived from an EMBL/GenBank/DDBJ whole genome shotgun (WGS) entry which is preliminary data.</text>
</comment>